<dbReference type="PROSITE" id="PS51186">
    <property type="entry name" value="GNAT"/>
    <property type="match status" value="1"/>
</dbReference>
<dbReference type="GO" id="GO:0016747">
    <property type="term" value="F:acyltransferase activity, transferring groups other than amino-acyl groups"/>
    <property type="evidence" value="ECO:0007669"/>
    <property type="project" value="InterPro"/>
</dbReference>
<dbReference type="Proteomes" id="UP000198832">
    <property type="component" value="Unassembled WGS sequence"/>
</dbReference>
<organism evidence="2 3">
    <name type="scientific">Nocardioides terrae</name>
    <dbReference type="NCBI Taxonomy" id="574651"/>
    <lineage>
        <taxon>Bacteria</taxon>
        <taxon>Bacillati</taxon>
        <taxon>Actinomycetota</taxon>
        <taxon>Actinomycetes</taxon>
        <taxon>Propionibacteriales</taxon>
        <taxon>Nocardioidaceae</taxon>
        <taxon>Nocardioides</taxon>
    </lineage>
</organism>
<evidence type="ECO:0000313" key="2">
    <source>
        <dbReference type="EMBL" id="SFC48061.1"/>
    </source>
</evidence>
<dbReference type="Gene3D" id="3.40.630.30">
    <property type="match status" value="1"/>
</dbReference>
<keyword evidence="2" id="KW-0808">Transferase</keyword>
<accession>A0A1I1JIR0</accession>
<dbReference type="PANTHER" id="PTHR13170:SF16">
    <property type="entry name" value="PROTEIN O-GLCNACASE"/>
    <property type="match status" value="1"/>
</dbReference>
<dbReference type="OrthoDB" id="8593648at2"/>
<dbReference type="InterPro" id="IPR000182">
    <property type="entry name" value="GNAT_dom"/>
</dbReference>
<dbReference type="SUPFAM" id="SSF55729">
    <property type="entry name" value="Acyl-CoA N-acyltransferases (Nat)"/>
    <property type="match status" value="1"/>
</dbReference>
<name>A0A1I1JIR0_9ACTN</name>
<dbReference type="AlphaFoldDB" id="A0A1I1JIR0"/>
<sequence length="209" mass="22285">MTNGQAHRTVHLREAGPGDRDACYDICLRTGDSGGDASGLYADPTLVGSVYAGPYLTVGPGLGYVAVDGGGVAGYVLGTADTRAFEAACESDWWPALRARQPDPGPHPLTPDDRMRRLVHRPPTVPDAVVRAHPAHLHIDLLPHLQGTGTGRALMERILARFAAEGASGVHLGVARANERAVGFYRHLGFTVLTEDDDGLVLGQRLRRL</sequence>
<proteinExistence type="predicted"/>
<dbReference type="Pfam" id="PF13508">
    <property type="entry name" value="Acetyltransf_7"/>
    <property type="match status" value="1"/>
</dbReference>
<evidence type="ECO:0000313" key="3">
    <source>
        <dbReference type="Proteomes" id="UP000198832"/>
    </source>
</evidence>
<dbReference type="PANTHER" id="PTHR13170">
    <property type="entry name" value="O-GLCNACASE"/>
    <property type="match status" value="1"/>
</dbReference>
<dbReference type="STRING" id="574651.SAMN04487968_10716"/>
<dbReference type="RefSeq" id="WP_091123423.1">
    <property type="nucleotide sequence ID" value="NZ_FOLB01000007.1"/>
</dbReference>
<dbReference type="InterPro" id="IPR051822">
    <property type="entry name" value="Glycosyl_Hydrolase_84"/>
</dbReference>
<evidence type="ECO:0000259" key="1">
    <source>
        <dbReference type="PROSITE" id="PS51186"/>
    </source>
</evidence>
<gene>
    <name evidence="2" type="ORF">SAMN04487968_10716</name>
</gene>
<dbReference type="EMBL" id="FOLB01000007">
    <property type="protein sequence ID" value="SFC48061.1"/>
    <property type="molecule type" value="Genomic_DNA"/>
</dbReference>
<feature type="domain" description="N-acetyltransferase" evidence="1">
    <location>
        <begin position="10"/>
        <end position="207"/>
    </location>
</feature>
<reference evidence="2 3" key="1">
    <citation type="submission" date="2016-10" db="EMBL/GenBank/DDBJ databases">
        <authorList>
            <person name="de Groot N.N."/>
        </authorList>
    </citation>
    <scope>NUCLEOTIDE SEQUENCE [LARGE SCALE GENOMIC DNA]</scope>
    <source>
        <strain evidence="2 3">CGMCC 1.7056</strain>
    </source>
</reference>
<protein>
    <submittedName>
        <fullName evidence="2">Acetyltransferase (GNAT) family protein</fullName>
    </submittedName>
</protein>
<keyword evidence="3" id="KW-1185">Reference proteome</keyword>
<dbReference type="InterPro" id="IPR016181">
    <property type="entry name" value="Acyl_CoA_acyltransferase"/>
</dbReference>